<feature type="domain" description="DUF4325" evidence="2">
    <location>
        <begin position="293"/>
        <end position="337"/>
    </location>
</feature>
<proteinExistence type="predicted"/>
<organism evidence="3 4">
    <name type="scientific">Limnohabitans radicicola</name>
    <dbReference type="NCBI Taxonomy" id="2771427"/>
    <lineage>
        <taxon>Bacteria</taxon>
        <taxon>Pseudomonadati</taxon>
        <taxon>Pseudomonadota</taxon>
        <taxon>Betaproteobacteria</taxon>
        <taxon>Burkholderiales</taxon>
        <taxon>Comamonadaceae</taxon>
        <taxon>Limnohabitans</taxon>
    </lineage>
</organism>
<dbReference type="InterPro" id="IPR011991">
    <property type="entry name" value="ArsR-like_HTH"/>
</dbReference>
<dbReference type="SUPFAM" id="SSF46785">
    <property type="entry name" value="Winged helix' DNA-binding domain"/>
    <property type="match status" value="1"/>
</dbReference>
<comment type="caution">
    <text evidence="3">The sequence shown here is derived from an EMBL/GenBank/DDBJ whole genome shotgun (WGS) entry which is preliminary data.</text>
</comment>
<dbReference type="InterPro" id="IPR025474">
    <property type="entry name" value="DUF4325"/>
</dbReference>
<dbReference type="GO" id="GO:0006355">
    <property type="term" value="P:regulation of DNA-templated transcription"/>
    <property type="evidence" value="ECO:0007669"/>
    <property type="project" value="UniProtKB-ARBA"/>
</dbReference>
<gene>
    <name evidence="3" type="ORF">IC609_06000</name>
</gene>
<dbReference type="Gene3D" id="3.30.565.10">
    <property type="entry name" value="Histidine kinase-like ATPase, C-terminal domain"/>
    <property type="match status" value="1"/>
</dbReference>
<evidence type="ECO:0000259" key="2">
    <source>
        <dbReference type="Pfam" id="PF14213"/>
    </source>
</evidence>
<dbReference type="InterPro" id="IPR036388">
    <property type="entry name" value="WH-like_DNA-bd_sf"/>
</dbReference>
<dbReference type="RefSeq" id="WP_191818506.1">
    <property type="nucleotide sequence ID" value="NZ_JACYFT010000001.1"/>
</dbReference>
<dbReference type="InterPro" id="IPR003594">
    <property type="entry name" value="HATPase_dom"/>
</dbReference>
<evidence type="ECO:0000313" key="3">
    <source>
        <dbReference type="EMBL" id="MBD8050088.1"/>
    </source>
</evidence>
<dbReference type="AlphaFoldDB" id="A0A927FG98"/>
<sequence length="352" mass="38422">MLDPNDAIILACAARQGALASEATAQTGLSRVAVSRRIQKLADAGYLQRHGSGTRQTYSLGARRFWLGVQTRQSLLQGGGEMAVWEVHLAPLLLDLPRNIKSLAQTAFTEMLNNALDHSGGERVLMGLHLDAGQLQMLVADDGVGIFGKVAQAAQLFDPRLAILELSKGKYTTAAEGHSGMGIFVSSRMMDGFAIESRGLRFDPHEATQPLPRFDWIDSNAQLKPLGAQTVVRMGIAVDSTRSPNDVYLKYFDPDEVGGQAFHTTEIPVRLAQLSSELVSRSQAKWVMERATQFKTVVLDFEGVVFVGQAFVDEVFRVFATAHPELRIKTMGLTPEVEKLVRMFGGAQAVQP</sequence>
<evidence type="ECO:0000313" key="4">
    <source>
        <dbReference type="Proteomes" id="UP000647424"/>
    </source>
</evidence>
<dbReference type="Gene3D" id="1.10.10.10">
    <property type="entry name" value="Winged helix-like DNA-binding domain superfamily/Winged helix DNA-binding domain"/>
    <property type="match status" value="1"/>
</dbReference>
<name>A0A927FG98_9BURK</name>
<dbReference type="InterPro" id="IPR036890">
    <property type="entry name" value="HATPase_C_sf"/>
</dbReference>
<dbReference type="Proteomes" id="UP000647424">
    <property type="component" value="Unassembled WGS sequence"/>
</dbReference>
<accession>A0A927FG98</accession>
<dbReference type="InterPro" id="IPR036390">
    <property type="entry name" value="WH_DNA-bd_sf"/>
</dbReference>
<dbReference type="SUPFAM" id="SSF55874">
    <property type="entry name" value="ATPase domain of HSP90 chaperone/DNA topoisomerase II/histidine kinase"/>
    <property type="match status" value="1"/>
</dbReference>
<dbReference type="CDD" id="cd00090">
    <property type="entry name" value="HTH_ARSR"/>
    <property type="match status" value="1"/>
</dbReference>
<dbReference type="Pfam" id="PF14213">
    <property type="entry name" value="DUF4325"/>
    <property type="match status" value="1"/>
</dbReference>
<evidence type="ECO:0000259" key="1">
    <source>
        <dbReference type="Pfam" id="PF13581"/>
    </source>
</evidence>
<keyword evidence="4" id="KW-1185">Reference proteome</keyword>
<feature type="domain" description="Histidine kinase/HSP90-like ATPase" evidence="1">
    <location>
        <begin position="105"/>
        <end position="197"/>
    </location>
</feature>
<dbReference type="EMBL" id="JACYFT010000001">
    <property type="protein sequence ID" value="MBD8050088.1"/>
    <property type="molecule type" value="Genomic_DNA"/>
</dbReference>
<protein>
    <submittedName>
        <fullName evidence="3">DUF4325 domain-containing protein</fullName>
    </submittedName>
</protein>
<reference evidence="3" key="1">
    <citation type="submission" date="2020-09" db="EMBL/GenBank/DDBJ databases">
        <title>Genome seq and assembly of Limnohabitants sp.</title>
        <authorList>
            <person name="Chhetri G."/>
        </authorList>
    </citation>
    <scope>NUCLEOTIDE SEQUENCE</scope>
    <source>
        <strain evidence="3">JUR4</strain>
    </source>
</reference>
<dbReference type="Pfam" id="PF13581">
    <property type="entry name" value="HATPase_c_2"/>
    <property type="match status" value="1"/>
</dbReference>